<proteinExistence type="inferred from homology"/>
<accession>A0A364YAR2</accession>
<organism evidence="3 4">
    <name type="scientific">Pseudochryseolinea flava</name>
    <dbReference type="NCBI Taxonomy" id="2059302"/>
    <lineage>
        <taxon>Bacteria</taxon>
        <taxon>Pseudomonadati</taxon>
        <taxon>Bacteroidota</taxon>
        <taxon>Cytophagia</taxon>
        <taxon>Cytophagales</taxon>
        <taxon>Fulvivirgaceae</taxon>
        <taxon>Pseudochryseolinea</taxon>
    </lineage>
</organism>
<dbReference type="InterPro" id="IPR002347">
    <property type="entry name" value="SDR_fam"/>
</dbReference>
<protein>
    <submittedName>
        <fullName evidence="3">Short-chain dehydrogenase</fullName>
    </submittedName>
</protein>
<dbReference type="GO" id="GO:0016491">
    <property type="term" value="F:oxidoreductase activity"/>
    <property type="evidence" value="ECO:0007669"/>
    <property type="project" value="UniProtKB-KW"/>
</dbReference>
<dbReference type="AlphaFoldDB" id="A0A364YAR2"/>
<dbReference type="Pfam" id="PF13561">
    <property type="entry name" value="adh_short_C2"/>
    <property type="match status" value="1"/>
</dbReference>
<evidence type="ECO:0000313" key="4">
    <source>
        <dbReference type="Proteomes" id="UP000251889"/>
    </source>
</evidence>
<evidence type="ECO:0000256" key="2">
    <source>
        <dbReference type="ARBA" id="ARBA00023002"/>
    </source>
</evidence>
<dbReference type="SUPFAM" id="SSF51735">
    <property type="entry name" value="NAD(P)-binding Rossmann-fold domains"/>
    <property type="match status" value="1"/>
</dbReference>
<dbReference type="Proteomes" id="UP000251889">
    <property type="component" value="Unassembled WGS sequence"/>
</dbReference>
<dbReference type="OrthoDB" id="9804104at2"/>
<dbReference type="RefSeq" id="WP_112745152.1">
    <property type="nucleotide sequence ID" value="NZ_QMFY01000001.1"/>
</dbReference>
<reference evidence="3 4" key="1">
    <citation type="submission" date="2018-06" db="EMBL/GenBank/DDBJ databases">
        <title>Chryseolinea flavus sp. nov., a member of the phylum Bacteroidetes isolated from soil.</title>
        <authorList>
            <person name="Li Y."/>
            <person name="Wang J."/>
        </authorList>
    </citation>
    <scope>NUCLEOTIDE SEQUENCE [LARGE SCALE GENOMIC DNA]</scope>
    <source>
        <strain evidence="3 4">SDU1-6</strain>
    </source>
</reference>
<evidence type="ECO:0000256" key="1">
    <source>
        <dbReference type="ARBA" id="ARBA00006484"/>
    </source>
</evidence>
<comment type="caution">
    <text evidence="3">The sequence shown here is derived from an EMBL/GenBank/DDBJ whole genome shotgun (WGS) entry which is preliminary data.</text>
</comment>
<keyword evidence="2" id="KW-0560">Oxidoreductase</keyword>
<dbReference type="PANTHER" id="PTHR43669">
    <property type="entry name" value="5-KETO-D-GLUCONATE 5-REDUCTASE"/>
    <property type="match status" value="1"/>
</dbReference>
<dbReference type="InterPro" id="IPR036291">
    <property type="entry name" value="NAD(P)-bd_dom_sf"/>
</dbReference>
<evidence type="ECO:0000313" key="3">
    <source>
        <dbReference type="EMBL" id="RAW02938.1"/>
    </source>
</evidence>
<name>A0A364YAR2_9BACT</name>
<dbReference type="PANTHER" id="PTHR43669:SF8">
    <property type="entry name" value="SHORT-CHAIN TYPE DEHYDROGENASE_REDUCTASE-RELATED"/>
    <property type="match status" value="1"/>
</dbReference>
<gene>
    <name evidence="3" type="ORF">DQQ10_02195</name>
</gene>
<dbReference type="CDD" id="cd05233">
    <property type="entry name" value="SDR_c"/>
    <property type="match status" value="1"/>
</dbReference>
<dbReference type="PRINTS" id="PR00081">
    <property type="entry name" value="GDHRDH"/>
</dbReference>
<comment type="similarity">
    <text evidence="1">Belongs to the short-chain dehydrogenases/reductases (SDR) family.</text>
</comment>
<dbReference type="Gene3D" id="3.40.50.720">
    <property type="entry name" value="NAD(P)-binding Rossmann-like Domain"/>
    <property type="match status" value="1"/>
</dbReference>
<sequence length="267" mass="27984">MILKNKVAIVYGAGGSLGSAVSKAFAAEGAHVLLTGIRSKSLEKVASQIKQVGGKADVFELDALSEKAVRTFIGFAVEEYGHLDVSFNAIGLQDKQDIPLVHMSLEDFYRPIEIAMRTQFITGTAAARVMSKQGSGVILSVTATPGGIGYPKVGGFGPACCAIEGLVRNFASEVGPMGVRVINIRSAGSPDSRPFTEAIANMGEVALDFIHKLEDDTMLKTLPMIKDIANVAAFLASDKAGKITGVTIDVTSGTTSALNYTAAQIPF</sequence>
<keyword evidence="4" id="KW-1185">Reference proteome</keyword>
<dbReference type="EMBL" id="QMFY01000001">
    <property type="protein sequence ID" value="RAW02938.1"/>
    <property type="molecule type" value="Genomic_DNA"/>
</dbReference>